<dbReference type="RefSeq" id="XP_025513202.1">
    <property type="nucleotide sequence ID" value="XM_025658776.1"/>
</dbReference>
<dbReference type="Gene3D" id="3.30.429.10">
    <property type="entry name" value="Macrophage Migration Inhibitory Factor"/>
    <property type="match status" value="1"/>
</dbReference>
<dbReference type="InterPro" id="IPR028116">
    <property type="entry name" value="Cis-CaaD-like"/>
</dbReference>
<dbReference type="GeneID" id="37162178"/>
<keyword evidence="3" id="KW-1185">Reference proteome</keyword>
<sequence length="150" mass="16739">MPLYEIDHSILLNKLQRDELVQAITHIHTHKFATPSLFVNVRFTDANSQHNYVAGKERAINRIMAYVRAGGIRTMADFDDLAQRLSEAWGKVVNKNGKGYKERQLNAVFVLGAITTGTESGFLLPRVQILLFDHADVGFKCGKQSLLGLG</sequence>
<reference evidence="2 3" key="1">
    <citation type="submission" date="2018-02" db="EMBL/GenBank/DDBJ databases">
        <title>The genomes of Aspergillus section Nigri reveals drivers in fungal speciation.</title>
        <authorList>
            <consortium name="DOE Joint Genome Institute"/>
            <person name="Vesth T.C."/>
            <person name="Nybo J."/>
            <person name="Theobald S."/>
            <person name="Brandl J."/>
            <person name="Frisvad J.C."/>
            <person name="Nielsen K.F."/>
            <person name="Lyhne E.K."/>
            <person name="Kogle M.E."/>
            <person name="Kuo A."/>
            <person name="Riley R."/>
            <person name="Clum A."/>
            <person name="Nolan M."/>
            <person name="Lipzen A."/>
            <person name="Salamov A."/>
            <person name="Henrissat B."/>
            <person name="Wiebenga A."/>
            <person name="De vries R.P."/>
            <person name="Grigoriev I.V."/>
            <person name="Mortensen U.H."/>
            <person name="Andersen M.R."/>
            <person name="Baker S.E."/>
        </authorList>
    </citation>
    <scope>NUCLEOTIDE SEQUENCE [LARGE SCALE GENOMIC DNA]</scope>
    <source>
        <strain evidence="2 3">CBS 112811</strain>
    </source>
</reference>
<protein>
    <recommendedName>
        <fullName evidence="1">Tautomerase cis-CaaD-like domain-containing protein</fullName>
    </recommendedName>
</protein>
<dbReference type="Proteomes" id="UP000249526">
    <property type="component" value="Unassembled WGS sequence"/>
</dbReference>
<evidence type="ECO:0000313" key="2">
    <source>
        <dbReference type="EMBL" id="RAH55280.1"/>
    </source>
</evidence>
<dbReference type="Pfam" id="PF14832">
    <property type="entry name" value="Tautomerase_3"/>
    <property type="match status" value="1"/>
</dbReference>
<gene>
    <name evidence="2" type="ORF">BO85DRAFT_440634</name>
</gene>
<name>A0A8G1VK28_9EURO</name>
<dbReference type="AlphaFoldDB" id="A0A8G1VK28"/>
<evidence type="ECO:0000259" key="1">
    <source>
        <dbReference type="Pfam" id="PF14832"/>
    </source>
</evidence>
<accession>A0A8G1VK28</accession>
<organism evidence="2 3">
    <name type="scientific">Aspergillus piperis CBS 112811</name>
    <dbReference type="NCBI Taxonomy" id="1448313"/>
    <lineage>
        <taxon>Eukaryota</taxon>
        <taxon>Fungi</taxon>
        <taxon>Dikarya</taxon>
        <taxon>Ascomycota</taxon>
        <taxon>Pezizomycotina</taxon>
        <taxon>Eurotiomycetes</taxon>
        <taxon>Eurotiomycetidae</taxon>
        <taxon>Eurotiales</taxon>
        <taxon>Aspergillaceae</taxon>
        <taxon>Aspergillus</taxon>
        <taxon>Aspergillus subgen. Circumdati</taxon>
    </lineage>
</organism>
<evidence type="ECO:0000313" key="3">
    <source>
        <dbReference type="Proteomes" id="UP000249526"/>
    </source>
</evidence>
<proteinExistence type="predicted"/>
<dbReference type="EMBL" id="KZ825069">
    <property type="protein sequence ID" value="RAH55280.1"/>
    <property type="molecule type" value="Genomic_DNA"/>
</dbReference>
<dbReference type="InterPro" id="IPR014347">
    <property type="entry name" value="Tautomerase/MIF_sf"/>
</dbReference>
<feature type="domain" description="Tautomerase cis-CaaD-like" evidence="1">
    <location>
        <begin position="1"/>
        <end position="109"/>
    </location>
</feature>